<accession>I6XHA9</accession>
<dbReference type="EMBL" id="JX123262">
    <property type="protein sequence ID" value="AFN39466.1"/>
    <property type="molecule type" value="Genomic_DNA"/>
</dbReference>
<organism evidence="1 2">
    <name type="scientific">Aeromonas phage CC2</name>
    <dbReference type="NCBI Taxonomy" id="1204516"/>
    <lineage>
        <taxon>Viruses</taxon>
        <taxon>Duplodnaviria</taxon>
        <taxon>Heunggongvirae</taxon>
        <taxon>Uroviricota</taxon>
        <taxon>Caudoviricetes</taxon>
        <taxon>Pantevenvirales</taxon>
        <taxon>Straboviridae</taxon>
        <taxon>Emmerichvirinae</taxon>
        <taxon>Ceceduovirus</taxon>
        <taxon>Ceceduovirus cc2</taxon>
    </lineage>
</organism>
<name>I6XHA9_9CAUD</name>
<protein>
    <submittedName>
        <fullName evidence="1">Uncharacterized protein</fullName>
    </submittedName>
</protein>
<sequence>MVNEMMNAIAVKLEEAKSKKRQGLVYRNAYAVLENGPDSFDYVVSVHIEATVEYDGKARDEAIRQVQIMTDANAYLGYGYTAVRVEV</sequence>
<dbReference type="GeneID" id="14016335"/>
<evidence type="ECO:0000313" key="1">
    <source>
        <dbReference type="EMBL" id="AFN39466.1"/>
    </source>
</evidence>
<dbReference type="Proteomes" id="UP000009016">
    <property type="component" value="Segment"/>
</dbReference>
<keyword evidence="2" id="KW-1185">Reference proteome</keyword>
<dbReference type="KEGG" id="vg:14016335"/>
<evidence type="ECO:0000313" key="2">
    <source>
        <dbReference type="Proteomes" id="UP000009016"/>
    </source>
</evidence>
<reference evidence="1 2" key="1">
    <citation type="journal article" date="2012" name="J. Virol.">
        <title>Complete Genome Sequence of Aeromonas hydrophila Phage CC2.</title>
        <authorList>
            <person name="Shen C.J."/>
            <person name="Liu Y.J."/>
            <person name="Lu C.P."/>
        </authorList>
    </citation>
    <scope>NUCLEOTIDE SEQUENCE [LARGE SCALE GENOMIC DNA]</scope>
</reference>
<proteinExistence type="predicted"/>
<dbReference type="RefSeq" id="YP_007010068.1">
    <property type="nucleotide sequence ID" value="NC_019538.1"/>
</dbReference>
<dbReference type="OrthoDB" id="39733at10239"/>
<gene>
    <name evidence="1" type="ORF">CC2_042</name>
</gene>